<dbReference type="RefSeq" id="XP_016462354.1">
    <property type="nucleotide sequence ID" value="XM_016606868.1"/>
</dbReference>
<accession>A0A1S3ZDE7</accession>
<dbReference type="PaxDb" id="4097-A0A1S3ZDE7"/>
<dbReference type="KEGG" id="nta:107785541"/>
<evidence type="ECO:0000256" key="1">
    <source>
        <dbReference type="SAM" id="MobiDB-lite"/>
    </source>
</evidence>
<dbReference type="AlphaFoldDB" id="A0A1S3ZDE7"/>
<gene>
    <name evidence="2" type="primary">LOC107785541</name>
</gene>
<organism evidence="2">
    <name type="scientific">Nicotiana tabacum</name>
    <name type="common">Common tobacco</name>
    <dbReference type="NCBI Taxonomy" id="4097"/>
    <lineage>
        <taxon>Eukaryota</taxon>
        <taxon>Viridiplantae</taxon>
        <taxon>Streptophyta</taxon>
        <taxon>Embryophyta</taxon>
        <taxon>Tracheophyta</taxon>
        <taxon>Spermatophyta</taxon>
        <taxon>Magnoliopsida</taxon>
        <taxon>eudicotyledons</taxon>
        <taxon>Gunneridae</taxon>
        <taxon>Pentapetalae</taxon>
        <taxon>asterids</taxon>
        <taxon>lamiids</taxon>
        <taxon>Solanales</taxon>
        <taxon>Solanaceae</taxon>
        <taxon>Nicotianoideae</taxon>
        <taxon>Nicotianeae</taxon>
        <taxon>Nicotiana</taxon>
    </lineage>
</organism>
<feature type="compositionally biased region" description="Low complexity" evidence="1">
    <location>
        <begin position="120"/>
        <end position="130"/>
    </location>
</feature>
<sequence length="212" mass="21714">MALKKRARIGQGANAALGVAVDPLFEEAGEHPRGEDNPLTATLPDSTIPAQATPVPTPTEGATVPPPDILIPPLASASGSDMNYGKMVAFSQATEDRKLKNMREQEGTSKARSAGNFEESFSGGRSAFRGGSSGPTQSHAQSSASALPAGHSQQQGSRFKPNQGQQGTHHHGRSGGRGHIQKECRSSCQGAGRGIAQPSSSVAATSSAPPPA</sequence>
<feature type="compositionally biased region" description="Low complexity" evidence="1">
    <location>
        <begin position="196"/>
        <end position="212"/>
    </location>
</feature>
<dbReference type="OrthoDB" id="1304922at2759"/>
<name>A0A1S3ZDE7_TOBAC</name>
<feature type="compositionally biased region" description="Polar residues" evidence="1">
    <location>
        <begin position="135"/>
        <end position="162"/>
    </location>
</feature>
<proteinExistence type="predicted"/>
<reference evidence="2" key="1">
    <citation type="submission" date="2025-08" db="UniProtKB">
        <authorList>
            <consortium name="RefSeq"/>
        </authorList>
    </citation>
    <scope>IDENTIFICATION</scope>
</reference>
<feature type="compositionally biased region" description="Polar residues" evidence="1">
    <location>
        <begin position="39"/>
        <end position="50"/>
    </location>
</feature>
<feature type="compositionally biased region" description="Basic and acidic residues" evidence="1">
    <location>
        <begin position="94"/>
        <end position="109"/>
    </location>
</feature>
<evidence type="ECO:0000313" key="2">
    <source>
        <dbReference type="RefSeq" id="XP_016462354.1"/>
    </source>
</evidence>
<feature type="region of interest" description="Disordered" evidence="1">
    <location>
        <begin position="26"/>
        <end position="212"/>
    </location>
</feature>
<protein>
    <submittedName>
        <fullName evidence="2">Ena/VASP-like protein</fullName>
    </submittedName>
</protein>